<dbReference type="AlphaFoldDB" id="A0A3P6UCC9"/>
<dbReference type="STRING" id="42156.A0A3P6UCC9"/>
<dbReference type="GO" id="GO:0031146">
    <property type="term" value="P:SCF-dependent proteasomal ubiquitin-dependent protein catabolic process"/>
    <property type="evidence" value="ECO:0007669"/>
    <property type="project" value="TreeGrafter"/>
</dbReference>
<dbReference type="OrthoDB" id="1107553at2759"/>
<evidence type="ECO:0000313" key="3">
    <source>
        <dbReference type="Proteomes" id="UP000277928"/>
    </source>
</evidence>
<dbReference type="InterPro" id="IPR039752">
    <property type="entry name" value="F-box_only"/>
</dbReference>
<dbReference type="GO" id="GO:0036503">
    <property type="term" value="P:ERAD pathway"/>
    <property type="evidence" value="ECO:0007669"/>
    <property type="project" value="TreeGrafter"/>
</dbReference>
<dbReference type="InterPro" id="IPR008979">
    <property type="entry name" value="Galactose-bd-like_sf"/>
</dbReference>
<dbReference type="PANTHER" id="PTHR12125">
    <property type="entry name" value="F-BOX ONLY PROTEIN 6-LIKE PROTEIN"/>
    <property type="match status" value="1"/>
</dbReference>
<dbReference type="EMBL" id="UYRX01000122">
    <property type="protein sequence ID" value="VDK74761.1"/>
    <property type="molecule type" value="Genomic_DNA"/>
</dbReference>
<dbReference type="GO" id="GO:0006516">
    <property type="term" value="P:glycoprotein catabolic process"/>
    <property type="evidence" value="ECO:0007669"/>
    <property type="project" value="TreeGrafter"/>
</dbReference>
<dbReference type="Gene3D" id="2.60.120.260">
    <property type="entry name" value="Galactose-binding domain-like"/>
    <property type="match status" value="1"/>
</dbReference>
<dbReference type="Gene3D" id="1.20.1280.50">
    <property type="match status" value="1"/>
</dbReference>
<gene>
    <name evidence="2" type="ORF">NLS_LOCUS2613</name>
</gene>
<dbReference type="Pfam" id="PF04300">
    <property type="entry name" value="FBA"/>
    <property type="match status" value="2"/>
</dbReference>
<name>A0A3P6UCC9_LITSI</name>
<dbReference type="SMART" id="SM01198">
    <property type="entry name" value="FBA"/>
    <property type="match status" value="1"/>
</dbReference>
<reference evidence="2 3" key="1">
    <citation type="submission" date="2018-08" db="EMBL/GenBank/DDBJ databases">
        <authorList>
            <person name="Laetsch R D."/>
            <person name="Stevens L."/>
            <person name="Kumar S."/>
            <person name="Blaxter L. M."/>
        </authorList>
    </citation>
    <scope>NUCLEOTIDE SEQUENCE [LARGE SCALE GENOMIC DNA]</scope>
</reference>
<dbReference type="Proteomes" id="UP000277928">
    <property type="component" value="Unassembled WGS sequence"/>
</dbReference>
<accession>A0A3P6UCC9</accession>
<organism evidence="2 3">
    <name type="scientific">Litomosoides sigmodontis</name>
    <name type="common">Filarial nematode worm</name>
    <dbReference type="NCBI Taxonomy" id="42156"/>
    <lineage>
        <taxon>Eukaryota</taxon>
        <taxon>Metazoa</taxon>
        <taxon>Ecdysozoa</taxon>
        <taxon>Nematoda</taxon>
        <taxon>Chromadorea</taxon>
        <taxon>Rhabditida</taxon>
        <taxon>Spirurina</taxon>
        <taxon>Spiruromorpha</taxon>
        <taxon>Filarioidea</taxon>
        <taxon>Onchocercidae</taxon>
        <taxon>Litomosoides</taxon>
    </lineage>
</organism>
<keyword evidence="3" id="KW-1185">Reference proteome</keyword>
<dbReference type="InterPro" id="IPR007397">
    <property type="entry name" value="F-box-assoc_dom"/>
</dbReference>
<dbReference type="GO" id="GO:0019005">
    <property type="term" value="C:SCF ubiquitin ligase complex"/>
    <property type="evidence" value="ECO:0007669"/>
    <property type="project" value="TreeGrafter"/>
</dbReference>
<dbReference type="GO" id="GO:0061630">
    <property type="term" value="F:ubiquitin protein ligase activity"/>
    <property type="evidence" value="ECO:0007669"/>
    <property type="project" value="TreeGrafter"/>
</dbReference>
<evidence type="ECO:0000313" key="2">
    <source>
        <dbReference type="EMBL" id="VDK74761.1"/>
    </source>
</evidence>
<feature type="domain" description="FBA" evidence="1">
    <location>
        <begin position="98"/>
        <end position="305"/>
    </location>
</feature>
<evidence type="ECO:0000259" key="1">
    <source>
        <dbReference type="PROSITE" id="PS51114"/>
    </source>
</evidence>
<dbReference type="SUPFAM" id="SSF49785">
    <property type="entry name" value="Galactose-binding domain-like"/>
    <property type="match status" value="1"/>
</dbReference>
<dbReference type="SUPFAM" id="SSF81383">
    <property type="entry name" value="F-box domain"/>
    <property type="match status" value="1"/>
</dbReference>
<dbReference type="GO" id="GO:0005737">
    <property type="term" value="C:cytoplasm"/>
    <property type="evidence" value="ECO:0007669"/>
    <property type="project" value="TreeGrafter"/>
</dbReference>
<sequence length="314" mass="36040">MTETVTWSSDDEIDDQSDEEDISDIYVRGALIPPQILAEILIRVNNSRDIGYVCPLVCRRWYNVLSAPGFWINYMIYRSMDLPPTFLRSEPSLNIKKVSLKQCFQRNLISNPSGDDGSLRSWELGEYGGDGFEVERPPLGCISPSEKIPVAFVTSFGWCSKFQVIDLWKEGIEGAFLDKFCPPITISEYYTCRFDCASIYVLEVHLLPNGSMPLGFRPMPGTVICSQYRRLRQERGERMNDETTDTSITRVRMLRDIGWEKIGHTFSNYPRGIRYVLFRHSGKDQQFWAGHYGSKMAKASVIVNYGDGRRRFLS</sequence>
<dbReference type="OMA" id="DWWGGCQ"/>
<proteinExistence type="predicted"/>
<dbReference type="FunFam" id="2.60.120.260:FF:000012">
    <property type="entry name" value="F-box only protein 2"/>
    <property type="match status" value="1"/>
</dbReference>
<protein>
    <recommendedName>
        <fullName evidence="1">FBA domain-containing protein</fullName>
    </recommendedName>
</protein>
<dbReference type="PROSITE" id="PS51114">
    <property type="entry name" value="FBA"/>
    <property type="match status" value="1"/>
</dbReference>
<dbReference type="PANTHER" id="PTHR12125:SF5">
    <property type="entry name" value="F-BOX DOMAIN-CONTAINING PROTEIN"/>
    <property type="match status" value="1"/>
</dbReference>
<dbReference type="InterPro" id="IPR036047">
    <property type="entry name" value="F-box-like_dom_sf"/>
</dbReference>